<dbReference type="PATRIC" id="fig|1286171.3.peg.407"/>
<keyword evidence="1" id="KW-0472">Membrane</keyword>
<feature type="transmembrane region" description="Helical" evidence="1">
    <location>
        <begin position="165"/>
        <end position="187"/>
    </location>
</feature>
<dbReference type="Proteomes" id="UP000019591">
    <property type="component" value="Chromosome"/>
</dbReference>
<sequence>MTNKSNEILQALNYVYRELSKWSLRNAANDNPSAALVFFSFLKYVSDNKQKLSLEFDEKFNFDFLSVLFGERLRRNDLVAHIANIEKQLGHGYGILESYASSIDLDSFDRQDTQIWEVLNSVDMSDLNDEHVVYEALANYFSVTVKKKSGFPESVSQSKISLNSWPQLVVLLMVLFMTLPLAMGFWLRSAQKGKMCMYLHKTSIEPVPR</sequence>
<protein>
    <submittedName>
        <fullName evidence="2">Uncharacterized protein</fullName>
    </submittedName>
</protein>
<dbReference type="KEGG" id="eac:EAL2_c04630"/>
<name>W8T4K2_PEPAC</name>
<dbReference type="EMBL" id="CP007452">
    <property type="protein sequence ID" value="AHM55765.1"/>
    <property type="molecule type" value="Genomic_DNA"/>
</dbReference>
<dbReference type="AlphaFoldDB" id="W8T4K2"/>
<dbReference type="HOGENOM" id="CLU_1313845_0_0_9"/>
<keyword evidence="1" id="KW-0812">Transmembrane</keyword>
<dbReference type="STRING" id="1286171.EAL2_c04630"/>
<proteinExistence type="predicted"/>
<evidence type="ECO:0000313" key="3">
    <source>
        <dbReference type="Proteomes" id="UP000019591"/>
    </source>
</evidence>
<reference evidence="2 3" key="1">
    <citation type="journal article" date="2014" name="Genome Announc.">
        <title>Complete Genome Sequence of Amino Acid-Utilizing Eubacterium acidaminophilum al-2 (DSM 3953).</title>
        <authorList>
            <person name="Poehlein A."/>
            <person name="Andreesen J.R."/>
            <person name="Daniel R."/>
        </authorList>
    </citation>
    <scope>NUCLEOTIDE SEQUENCE [LARGE SCALE GENOMIC DNA]</scope>
    <source>
        <strain evidence="2 3">DSM 3953</strain>
    </source>
</reference>
<evidence type="ECO:0000256" key="1">
    <source>
        <dbReference type="SAM" id="Phobius"/>
    </source>
</evidence>
<keyword evidence="3" id="KW-1185">Reference proteome</keyword>
<keyword evidence="1" id="KW-1133">Transmembrane helix</keyword>
<evidence type="ECO:0000313" key="2">
    <source>
        <dbReference type="EMBL" id="AHM55765.1"/>
    </source>
</evidence>
<organism evidence="2 3">
    <name type="scientific">Peptoclostridium acidaminophilum DSM 3953</name>
    <dbReference type="NCBI Taxonomy" id="1286171"/>
    <lineage>
        <taxon>Bacteria</taxon>
        <taxon>Bacillati</taxon>
        <taxon>Bacillota</taxon>
        <taxon>Clostridia</taxon>
        <taxon>Peptostreptococcales</taxon>
        <taxon>Peptoclostridiaceae</taxon>
        <taxon>Peptoclostridium</taxon>
    </lineage>
</organism>
<gene>
    <name evidence="2" type="ORF">EAL2_c04630</name>
</gene>
<accession>W8T4K2</accession>